<dbReference type="AlphaFoldDB" id="A0A7S8J1K4"/>
<dbReference type="InterPro" id="IPR009875">
    <property type="entry name" value="PilZ_domain"/>
</dbReference>
<dbReference type="KEGG" id="nkf:Nkreftii_003549"/>
<organism evidence="3 4">
    <name type="scientific">Candidatus Nitrospira kreftii</name>
    <dbReference type="NCBI Taxonomy" id="2652173"/>
    <lineage>
        <taxon>Bacteria</taxon>
        <taxon>Pseudomonadati</taxon>
        <taxon>Nitrospirota</taxon>
        <taxon>Nitrospiria</taxon>
        <taxon>Nitrospirales</taxon>
        <taxon>Nitrospiraceae</taxon>
        <taxon>Nitrospira</taxon>
    </lineage>
</organism>
<dbReference type="SUPFAM" id="SSF141371">
    <property type="entry name" value="PilZ domain-like"/>
    <property type="match status" value="1"/>
</dbReference>
<dbReference type="GO" id="GO:0035438">
    <property type="term" value="F:cyclic-di-GMP binding"/>
    <property type="evidence" value="ECO:0007669"/>
    <property type="project" value="InterPro"/>
</dbReference>
<feature type="domain" description="PilZ" evidence="2">
    <location>
        <begin position="24"/>
        <end position="117"/>
    </location>
</feature>
<dbReference type="EMBL" id="CP047423">
    <property type="protein sequence ID" value="QPD05775.1"/>
    <property type="molecule type" value="Genomic_DNA"/>
</dbReference>
<evidence type="ECO:0000313" key="4">
    <source>
        <dbReference type="Proteomes" id="UP000593737"/>
    </source>
</evidence>
<gene>
    <name evidence="3" type="ORF">Nkreftii_003549</name>
</gene>
<dbReference type="Gene3D" id="2.40.10.220">
    <property type="entry name" value="predicted glycosyltransferase like domains"/>
    <property type="match status" value="1"/>
</dbReference>
<evidence type="ECO:0000259" key="2">
    <source>
        <dbReference type="Pfam" id="PF07238"/>
    </source>
</evidence>
<dbReference type="Proteomes" id="UP000593737">
    <property type="component" value="Chromosome"/>
</dbReference>
<reference evidence="3 4" key="1">
    <citation type="journal article" date="2020" name="ISME J.">
        <title>Enrichment and physiological characterization of a novel comammox Nitrospira indicates ammonium inhibition of complete nitrification.</title>
        <authorList>
            <person name="Sakoula D."/>
            <person name="Koch H."/>
            <person name="Frank J."/>
            <person name="Jetten M.S.M."/>
            <person name="van Kessel M.A.H.J."/>
            <person name="Lucker S."/>
        </authorList>
    </citation>
    <scope>NUCLEOTIDE SEQUENCE [LARGE SCALE GENOMIC DNA]</scope>
    <source>
        <strain evidence="3">Comreactor17</strain>
    </source>
</reference>
<evidence type="ECO:0000313" key="3">
    <source>
        <dbReference type="EMBL" id="QPD05775.1"/>
    </source>
</evidence>
<name>A0A7S8J1K4_9BACT</name>
<accession>A0A7S8J1K4</accession>
<evidence type="ECO:0000256" key="1">
    <source>
        <dbReference type="SAM" id="MobiDB-lite"/>
    </source>
</evidence>
<feature type="region of interest" description="Disordered" evidence="1">
    <location>
        <begin position="1"/>
        <end position="30"/>
    </location>
</feature>
<sequence length="126" mass="14169">MKRLSSLFRPEPAKEIPAKPQSDERRIQPRFTTQFRSTFSGNKQEGQGRTLDISAGGCKIESDMKVEPGSKLECRLHVPGLDWPLRIDEATVRWVDGHSFGIAFSRIAQEEVAKLKTVLSDLEGDE</sequence>
<dbReference type="Pfam" id="PF07238">
    <property type="entry name" value="PilZ"/>
    <property type="match status" value="1"/>
</dbReference>
<feature type="compositionally biased region" description="Basic and acidic residues" evidence="1">
    <location>
        <begin position="11"/>
        <end position="27"/>
    </location>
</feature>
<proteinExistence type="predicted"/>
<protein>
    <recommendedName>
        <fullName evidence="2">PilZ domain-containing protein</fullName>
    </recommendedName>
</protein>